<reference evidence="1 2" key="1">
    <citation type="submission" date="2019-12" db="EMBL/GenBank/DDBJ databases">
        <title>Full genome sequence of a Bacillus safensis strain isolated from commercially available natto in Indonesia.</title>
        <authorList>
            <person name="Yoshida M."/>
            <person name="Uomi M."/>
            <person name="Waturangi D."/>
            <person name="Ekaputri J.J."/>
            <person name="Setiamarga D.H.E."/>
        </authorList>
    </citation>
    <scope>NUCLEOTIDE SEQUENCE [LARGE SCALE GENOMIC DNA]</scope>
    <source>
        <strain evidence="1 2">IDN1</strain>
    </source>
</reference>
<name>A0A5S9M408_BACIA</name>
<dbReference type="AlphaFoldDB" id="A0A5S9M408"/>
<dbReference type="Proteomes" id="UP000464658">
    <property type="component" value="Chromosome"/>
</dbReference>
<evidence type="ECO:0000313" key="1">
    <source>
        <dbReference type="EMBL" id="BBP87525.1"/>
    </source>
</evidence>
<dbReference type="EMBL" id="AP021906">
    <property type="protein sequence ID" value="BBP87525.1"/>
    <property type="molecule type" value="Genomic_DNA"/>
</dbReference>
<gene>
    <name evidence="1" type="ORF">BsIDN1_11430</name>
</gene>
<proteinExistence type="predicted"/>
<accession>A0A5S9M408</accession>
<sequence>MLDVETGKTTTLVKNSQDVHILSAAQPQFSTDGSSVYFLGVAKKRKKELKDDTGRKAKVRTIFFEYNMKKKQWKPLGRRMAESLTISLSIDKGNVQLFI</sequence>
<protein>
    <submittedName>
        <fullName evidence="1">Uncharacterized protein</fullName>
    </submittedName>
</protein>
<evidence type="ECO:0000313" key="2">
    <source>
        <dbReference type="Proteomes" id="UP000464658"/>
    </source>
</evidence>
<organism evidence="1 2">
    <name type="scientific">Bacillus safensis</name>
    <dbReference type="NCBI Taxonomy" id="561879"/>
    <lineage>
        <taxon>Bacteria</taxon>
        <taxon>Bacillati</taxon>
        <taxon>Bacillota</taxon>
        <taxon>Bacilli</taxon>
        <taxon>Bacillales</taxon>
        <taxon>Bacillaceae</taxon>
        <taxon>Bacillus</taxon>
    </lineage>
</organism>